<dbReference type="SUPFAM" id="SSF54768">
    <property type="entry name" value="dsRNA-binding domain-like"/>
    <property type="match status" value="1"/>
</dbReference>
<feature type="non-terminal residue" evidence="2">
    <location>
        <position position="253"/>
    </location>
</feature>
<reference evidence="2" key="1">
    <citation type="submission" date="2021-12" db="EMBL/GenBank/DDBJ databases">
        <authorList>
            <person name="Martin H S."/>
        </authorList>
    </citation>
    <scope>NUCLEOTIDE SEQUENCE</scope>
</reference>
<sequence>MQATPLSKKKKLSTRPKTRPITNTNCHRDQVILYCKLFQARPTASSNMNPPSPPSSPSSPSNNPALEAGPSCGPAAPTLNVHSYVALLKELCEEYHLREPEYKLIGDTSPAHERHFTEKRRVEAAKRVEVAAAGAAAGAAVGAGGDSPWRIDPNQRLADFHLGLLTHIDDEKRAECLRVLAGEEDDDGGEDEDEKLVRVCAVLGLSVERVSLGPVAVRRLVPTRPPLAFAGYSPRDAAGAALRYVHRVLTFIH</sequence>
<dbReference type="OrthoDB" id="5961559at2759"/>
<feature type="compositionally biased region" description="Basic residues" evidence="1">
    <location>
        <begin position="7"/>
        <end position="18"/>
    </location>
</feature>
<organism evidence="2 3">
    <name type="scientific">Brenthis ino</name>
    <name type="common">lesser marbled fritillary</name>
    <dbReference type="NCBI Taxonomy" id="405034"/>
    <lineage>
        <taxon>Eukaryota</taxon>
        <taxon>Metazoa</taxon>
        <taxon>Ecdysozoa</taxon>
        <taxon>Arthropoda</taxon>
        <taxon>Hexapoda</taxon>
        <taxon>Insecta</taxon>
        <taxon>Pterygota</taxon>
        <taxon>Neoptera</taxon>
        <taxon>Endopterygota</taxon>
        <taxon>Lepidoptera</taxon>
        <taxon>Glossata</taxon>
        <taxon>Ditrysia</taxon>
        <taxon>Papilionoidea</taxon>
        <taxon>Nymphalidae</taxon>
        <taxon>Heliconiinae</taxon>
        <taxon>Argynnini</taxon>
        <taxon>Brenthis</taxon>
    </lineage>
</organism>
<evidence type="ECO:0000256" key="1">
    <source>
        <dbReference type="SAM" id="MobiDB-lite"/>
    </source>
</evidence>
<keyword evidence="3" id="KW-1185">Reference proteome</keyword>
<proteinExistence type="predicted"/>
<evidence type="ECO:0000313" key="3">
    <source>
        <dbReference type="Proteomes" id="UP000838878"/>
    </source>
</evidence>
<dbReference type="Gene3D" id="3.30.160.20">
    <property type="match status" value="1"/>
</dbReference>
<accession>A0A8J9Y855</accession>
<feature type="region of interest" description="Disordered" evidence="1">
    <location>
        <begin position="1"/>
        <end position="23"/>
    </location>
</feature>
<name>A0A8J9Y855_9NEOP</name>
<protein>
    <submittedName>
        <fullName evidence="2">Uncharacterized protein</fullName>
    </submittedName>
</protein>
<dbReference type="AlphaFoldDB" id="A0A8J9Y855"/>
<evidence type="ECO:0000313" key="2">
    <source>
        <dbReference type="EMBL" id="CAH0716850.1"/>
    </source>
</evidence>
<dbReference type="Proteomes" id="UP000838878">
    <property type="component" value="Chromosome 11"/>
</dbReference>
<dbReference type="EMBL" id="OV170231">
    <property type="protein sequence ID" value="CAH0716850.1"/>
    <property type="molecule type" value="Genomic_DNA"/>
</dbReference>
<feature type="region of interest" description="Disordered" evidence="1">
    <location>
        <begin position="43"/>
        <end position="71"/>
    </location>
</feature>
<gene>
    <name evidence="2" type="ORF">BINO364_LOCUS3532</name>
</gene>